<accession>A0AAV7M0Q6</accession>
<feature type="compositionally biased region" description="Basic and acidic residues" evidence="1">
    <location>
        <begin position="52"/>
        <end position="62"/>
    </location>
</feature>
<comment type="caution">
    <text evidence="2">The sequence shown here is derived from an EMBL/GenBank/DDBJ whole genome shotgun (WGS) entry which is preliminary data.</text>
</comment>
<dbReference type="Proteomes" id="UP001066276">
    <property type="component" value="Chromosome 10"/>
</dbReference>
<keyword evidence="3" id="KW-1185">Reference proteome</keyword>
<evidence type="ECO:0000313" key="2">
    <source>
        <dbReference type="EMBL" id="KAJ1097031.1"/>
    </source>
</evidence>
<organism evidence="2 3">
    <name type="scientific">Pleurodeles waltl</name>
    <name type="common">Iberian ribbed newt</name>
    <dbReference type="NCBI Taxonomy" id="8319"/>
    <lineage>
        <taxon>Eukaryota</taxon>
        <taxon>Metazoa</taxon>
        <taxon>Chordata</taxon>
        <taxon>Craniata</taxon>
        <taxon>Vertebrata</taxon>
        <taxon>Euteleostomi</taxon>
        <taxon>Amphibia</taxon>
        <taxon>Batrachia</taxon>
        <taxon>Caudata</taxon>
        <taxon>Salamandroidea</taxon>
        <taxon>Salamandridae</taxon>
        <taxon>Pleurodelinae</taxon>
        <taxon>Pleurodeles</taxon>
    </lineage>
</organism>
<evidence type="ECO:0000313" key="3">
    <source>
        <dbReference type="Proteomes" id="UP001066276"/>
    </source>
</evidence>
<feature type="region of interest" description="Disordered" evidence="1">
    <location>
        <begin position="1"/>
        <end position="67"/>
    </location>
</feature>
<name>A0AAV7M0Q6_PLEWA</name>
<dbReference type="EMBL" id="JANPWB010000014">
    <property type="protein sequence ID" value="KAJ1097031.1"/>
    <property type="molecule type" value="Genomic_DNA"/>
</dbReference>
<protein>
    <submittedName>
        <fullName evidence="2">Uncharacterized protein</fullName>
    </submittedName>
</protein>
<feature type="region of interest" description="Disordered" evidence="1">
    <location>
        <begin position="86"/>
        <end position="133"/>
    </location>
</feature>
<reference evidence="2" key="1">
    <citation type="journal article" date="2022" name="bioRxiv">
        <title>Sequencing and chromosome-scale assembly of the giantPleurodeles waltlgenome.</title>
        <authorList>
            <person name="Brown T."/>
            <person name="Elewa A."/>
            <person name="Iarovenko S."/>
            <person name="Subramanian E."/>
            <person name="Araus A.J."/>
            <person name="Petzold A."/>
            <person name="Susuki M."/>
            <person name="Suzuki K.-i.T."/>
            <person name="Hayashi T."/>
            <person name="Toyoda A."/>
            <person name="Oliveira C."/>
            <person name="Osipova E."/>
            <person name="Leigh N.D."/>
            <person name="Simon A."/>
            <person name="Yun M.H."/>
        </authorList>
    </citation>
    <scope>NUCLEOTIDE SEQUENCE</scope>
    <source>
        <strain evidence="2">20211129_DDA</strain>
        <tissue evidence="2">Liver</tissue>
    </source>
</reference>
<gene>
    <name evidence="2" type="ORF">NDU88_002160</name>
</gene>
<proteinExistence type="predicted"/>
<evidence type="ECO:0000256" key="1">
    <source>
        <dbReference type="SAM" id="MobiDB-lite"/>
    </source>
</evidence>
<sequence length="133" mass="14577">MWTQTRPVRSNEARAALGRGKESRVPGVITRMPRPAEESLLGGPRLGRTGVTRHEQRWAERRRAGRQRVTPGEAMCCLLRMRRGTPLFAPDGATARVPSPAEGSLPGRPRLGRTGVTKREQSSENRAPVSDSG</sequence>
<dbReference type="AlphaFoldDB" id="A0AAV7M0Q6"/>